<gene>
    <name evidence="1" type="ORF">P153DRAFT_393974</name>
</gene>
<dbReference type="Proteomes" id="UP000799771">
    <property type="component" value="Unassembled WGS sequence"/>
</dbReference>
<accession>A0A6A6AM34</accession>
<dbReference type="AlphaFoldDB" id="A0A6A6AM34"/>
<evidence type="ECO:0000313" key="1">
    <source>
        <dbReference type="EMBL" id="KAF2133042.1"/>
    </source>
</evidence>
<name>A0A6A6AM34_9PLEO</name>
<evidence type="ECO:0000313" key="2">
    <source>
        <dbReference type="Proteomes" id="UP000799771"/>
    </source>
</evidence>
<proteinExistence type="predicted"/>
<organism evidence="1 2">
    <name type="scientific">Dothidotthia symphoricarpi CBS 119687</name>
    <dbReference type="NCBI Taxonomy" id="1392245"/>
    <lineage>
        <taxon>Eukaryota</taxon>
        <taxon>Fungi</taxon>
        <taxon>Dikarya</taxon>
        <taxon>Ascomycota</taxon>
        <taxon>Pezizomycotina</taxon>
        <taxon>Dothideomycetes</taxon>
        <taxon>Pleosporomycetidae</taxon>
        <taxon>Pleosporales</taxon>
        <taxon>Dothidotthiaceae</taxon>
        <taxon>Dothidotthia</taxon>
    </lineage>
</organism>
<sequence>MAHFEHIDDDILFLIFQNLRSERLSSLYCFRLVSQRLKQFAESCLYNTIVLEDTPLRENSSYRLIERLVDSSDTLSRNVRDLQIKSFKGDDGSYCLNSKLLIAALHSLHKLDSFSWDCNIPLPDELLSTLSQLYPRARLCATARSLDEALLSSSQLHTLSISVPCADAFHPETEARLGELRHVLLRSRNLRVLILNIHRDHSLWKLQEEALTQSLTQTATGLDNKNLDIHKIQIPLEPGDRLPALEYLAIDARTYSFDKEHCLRLIQCMDARRLKRLRIASSSTEHFFEAFTHKTPQLEILEFDTHWTWQSSLNRYIATSVACSRFITSIVKLKEVVVYCNATDSREPFWTALAETHGSHLQRLSIQTRNEGLELPYSDHKRQAPLSCFPSLTSLEMVMHPWWDNSSCSDCLEGRRHWLNTCYIGEVPVLPLLTTIQISFKFSFKFSFYETPSFHSHVVRHAHCAIRRLWSMYTNDKAGHHLDHKLERVSMRFWRWEPPPPHPDENGVQHTTRVHEIIFDSKMIDEQLLIWVRNRKDLPMRRCSTARH</sequence>
<keyword evidence="2" id="KW-1185">Reference proteome</keyword>
<dbReference type="RefSeq" id="XP_033527429.1">
    <property type="nucleotide sequence ID" value="XM_033671283.1"/>
</dbReference>
<dbReference type="OrthoDB" id="3556572at2759"/>
<dbReference type="GeneID" id="54411715"/>
<reference evidence="1" key="1">
    <citation type="journal article" date="2020" name="Stud. Mycol.">
        <title>101 Dothideomycetes genomes: a test case for predicting lifestyles and emergence of pathogens.</title>
        <authorList>
            <person name="Haridas S."/>
            <person name="Albert R."/>
            <person name="Binder M."/>
            <person name="Bloem J."/>
            <person name="Labutti K."/>
            <person name="Salamov A."/>
            <person name="Andreopoulos B."/>
            <person name="Baker S."/>
            <person name="Barry K."/>
            <person name="Bills G."/>
            <person name="Bluhm B."/>
            <person name="Cannon C."/>
            <person name="Castanera R."/>
            <person name="Culley D."/>
            <person name="Daum C."/>
            <person name="Ezra D."/>
            <person name="Gonzalez J."/>
            <person name="Henrissat B."/>
            <person name="Kuo A."/>
            <person name="Liang C."/>
            <person name="Lipzen A."/>
            <person name="Lutzoni F."/>
            <person name="Magnuson J."/>
            <person name="Mondo S."/>
            <person name="Nolan M."/>
            <person name="Ohm R."/>
            <person name="Pangilinan J."/>
            <person name="Park H.-J."/>
            <person name="Ramirez L."/>
            <person name="Alfaro M."/>
            <person name="Sun H."/>
            <person name="Tritt A."/>
            <person name="Yoshinaga Y."/>
            <person name="Zwiers L.-H."/>
            <person name="Turgeon B."/>
            <person name="Goodwin S."/>
            <person name="Spatafora J."/>
            <person name="Crous P."/>
            <person name="Grigoriev I."/>
        </authorList>
    </citation>
    <scope>NUCLEOTIDE SEQUENCE</scope>
    <source>
        <strain evidence="1">CBS 119687</strain>
    </source>
</reference>
<protein>
    <recommendedName>
        <fullName evidence="3">F-box domain-containing protein</fullName>
    </recommendedName>
</protein>
<evidence type="ECO:0008006" key="3">
    <source>
        <dbReference type="Google" id="ProtNLM"/>
    </source>
</evidence>
<dbReference type="EMBL" id="ML977500">
    <property type="protein sequence ID" value="KAF2133042.1"/>
    <property type="molecule type" value="Genomic_DNA"/>
</dbReference>